<organism evidence="2 3">
    <name type="scientific">Elysia crispata</name>
    <name type="common">lettuce slug</name>
    <dbReference type="NCBI Taxonomy" id="231223"/>
    <lineage>
        <taxon>Eukaryota</taxon>
        <taxon>Metazoa</taxon>
        <taxon>Spiralia</taxon>
        <taxon>Lophotrochozoa</taxon>
        <taxon>Mollusca</taxon>
        <taxon>Gastropoda</taxon>
        <taxon>Heterobranchia</taxon>
        <taxon>Euthyneura</taxon>
        <taxon>Panpulmonata</taxon>
        <taxon>Sacoglossa</taxon>
        <taxon>Placobranchoidea</taxon>
        <taxon>Plakobranchidae</taxon>
        <taxon>Elysia</taxon>
    </lineage>
</organism>
<name>A0AAE0YAP4_9GAST</name>
<dbReference type="Proteomes" id="UP001283361">
    <property type="component" value="Unassembled WGS sequence"/>
</dbReference>
<proteinExistence type="predicted"/>
<evidence type="ECO:0000313" key="2">
    <source>
        <dbReference type="EMBL" id="KAK3739037.1"/>
    </source>
</evidence>
<feature type="region of interest" description="Disordered" evidence="1">
    <location>
        <begin position="28"/>
        <end position="47"/>
    </location>
</feature>
<feature type="non-terminal residue" evidence="2">
    <location>
        <position position="1"/>
    </location>
</feature>
<protein>
    <submittedName>
        <fullName evidence="2">Uncharacterized protein</fullName>
    </submittedName>
</protein>
<gene>
    <name evidence="2" type="ORF">RRG08_033140</name>
</gene>
<keyword evidence="3" id="KW-1185">Reference proteome</keyword>
<dbReference type="EMBL" id="JAWDGP010006557">
    <property type="protein sequence ID" value="KAK3739037.1"/>
    <property type="molecule type" value="Genomic_DNA"/>
</dbReference>
<dbReference type="AlphaFoldDB" id="A0AAE0YAP4"/>
<accession>A0AAE0YAP4</accession>
<evidence type="ECO:0000313" key="3">
    <source>
        <dbReference type="Proteomes" id="UP001283361"/>
    </source>
</evidence>
<sequence>NLTVSSESCVPLPNHFSTVSVSRSAVAESDHVTPPYPVGALPSQDLL</sequence>
<comment type="caution">
    <text evidence="2">The sequence shown here is derived from an EMBL/GenBank/DDBJ whole genome shotgun (WGS) entry which is preliminary data.</text>
</comment>
<evidence type="ECO:0000256" key="1">
    <source>
        <dbReference type="SAM" id="MobiDB-lite"/>
    </source>
</evidence>
<reference evidence="2" key="1">
    <citation type="journal article" date="2023" name="G3 (Bethesda)">
        <title>A reference genome for the long-term kleptoplast-retaining sea slug Elysia crispata morphotype clarki.</title>
        <authorList>
            <person name="Eastman K.E."/>
            <person name="Pendleton A.L."/>
            <person name="Shaikh M.A."/>
            <person name="Suttiyut T."/>
            <person name="Ogas R."/>
            <person name="Tomko P."/>
            <person name="Gavelis G."/>
            <person name="Widhalm J.R."/>
            <person name="Wisecaver J.H."/>
        </authorList>
    </citation>
    <scope>NUCLEOTIDE SEQUENCE</scope>
    <source>
        <strain evidence="2">ECLA1</strain>
    </source>
</reference>